<organism evidence="2 3">
    <name type="scientific">Gordonia phosphorivorans</name>
    <dbReference type="NCBI Taxonomy" id="1056982"/>
    <lineage>
        <taxon>Bacteria</taxon>
        <taxon>Bacillati</taxon>
        <taxon>Actinomycetota</taxon>
        <taxon>Actinomycetes</taxon>
        <taxon>Mycobacteriales</taxon>
        <taxon>Gordoniaceae</taxon>
        <taxon>Gordonia</taxon>
    </lineage>
</organism>
<proteinExistence type="predicted"/>
<dbReference type="RefSeq" id="WP_382363060.1">
    <property type="nucleotide sequence ID" value="NZ_JBHLWV010000018.1"/>
</dbReference>
<name>A0ABV6H8H9_9ACTN</name>
<dbReference type="EMBL" id="JBHLWV010000018">
    <property type="protein sequence ID" value="MFC0314872.1"/>
    <property type="molecule type" value="Genomic_DNA"/>
</dbReference>
<evidence type="ECO:0000313" key="2">
    <source>
        <dbReference type="EMBL" id="MFC0314872.1"/>
    </source>
</evidence>
<sequence>MCLSASEPGGPRRCSTHAYNRLRAAELAHLDAEGDLRIAEATRADLLAVNASRDASDLVSHAQTRFDQTAAAAEEARDAHYATPEGLGVAAADLEETVARTEWEIRHGRRTDQVTDPAKAPEVRTAMRRLAAAEQQLADEAAARERTAAASTRRRRGRTAPAVAVPVRRGARPGSDLARAFRVTGVYRTTADGATTMTISRRRTPTAALEKVQVPVATSAPTVADGLAAARHAVQHNPDGDLAKKVARFFDRSELRLLTDERPDGNP</sequence>
<gene>
    <name evidence="2" type="ORF">ACFFJD_08415</name>
</gene>
<evidence type="ECO:0000313" key="3">
    <source>
        <dbReference type="Proteomes" id="UP001589783"/>
    </source>
</evidence>
<dbReference type="Proteomes" id="UP001589783">
    <property type="component" value="Unassembled WGS sequence"/>
</dbReference>
<accession>A0ABV6H8H9</accession>
<protein>
    <submittedName>
        <fullName evidence="2">Uncharacterized protein</fullName>
    </submittedName>
</protein>
<evidence type="ECO:0000256" key="1">
    <source>
        <dbReference type="SAM" id="MobiDB-lite"/>
    </source>
</evidence>
<reference evidence="2 3" key="1">
    <citation type="submission" date="2024-09" db="EMBL/GenBank/DDBJ databases">
        <authorList>
            <person name="Sun Q."/>
            <person name="Mori K."/>
        </authorList>
    </citation>
    <scope>NUCLEOTIDE SEQUENCE [LARGE SCALE GENOMIC DNA]</scope>
    <source>
        <strain evidence="2 3">CCM 7957</strain>
    </source>
</reference>
<comment type="caution">
    <text evidence="2">The sequence shown here is derived from an EMBL/GenBank/DDBJ whole genome shotgun (WGS) entry which is preliminary data.</text>
</comment>
<feature type="region of interest" description="Disordered" evidence="1">
    <location>
        <begin position="135"/>
        <end position="161"/>
    </location>
</feature>
<keyword evidence="3" id="KW-1185">Reference proteome</keyword>